<evidence type="ECO:0000313" key="4">
    <source>
        <dbReference type="EnsemblProtists" id="EKX48696"/>
    </source>
</evidence>
<dbReference type="Proteomes" id="UP000011087">
    <property type="component" value="Unassembled WGS sequence"/>
</dbReference>
<dbReference type="HOGENOM" id="CLU_651259_0_0_1"/>
<feature type="domain" description="DM2" evidence="2">
    <location>
        <begin position="186"/>
        <end position="263"/>
    </location>
</feature>
<dbReference type="GeneID" id="17305438"/>
<dbReference type="RefSeq" id="XP_005835676.1">
    <property type="nucleotide sequence ID" value="XM_005835619.1"/>
</dbReference>
<feature type="compositionally biased region" description="Polar residues" evidence="1">
    <location>
        <begin position="21"/>
        <end position="60"/>
    </location>
</feature>
<dbReference type="STRING" id="905079.L1JJL8"/>
<organism evidence="3">
    <name type="scientific">Guillardia theta (strain CCMP2712)</name>
    <name type="common">Cryptophyte</name>
    <dbReference type="NCBI Taxonomy" id="905079"/>
    <lineage>
        <taxon>Eukaryota</taxon>
        <taxon>Cryptophyceae</taxon>
        <taxon>Pyrenomonadales</taxon>
        <taxon>Geminigeraceae</taxon>
        <taxon>Guillardia</taxon>
    </lineage>
</organism>
<dbReference type="PaxDb" id="55529-EKX48696"/>
<dbReference type="OMA" id="VMDSKHH"/>
<dbReference type="KEGG" id="gtt:GUITHDRAFT_136391"/>
<protein>
    <recommendedName>
        <fullName evidence="2">DM2 domain-containing protein</fullName>
    </recommendedName>
</protein>
<evidence type="ECO:0000313" key="3">
    <source>
        <dbReference type="EMBL" id="EKX48696.1"/>
    </source>
</evidence>
<dbReference type="SUPFAM" id="SSF47592">
    <property type="entry name" value="SWIB/MDM2 domain"/>
    <property type="match status" value="1"/>
</dbReference>
<dbReference type="InterPro" id="IPR003121">
    <property type="entry name" value="SWIB_MDM2_domain"/>
</dbReference>
<dbReference type="CDD" id="cd10568">
    <property type="entry name" value="SWIB_like"/>
    <property type="match status" value="1"/>
</dbReference>
<dbReference type="AlphaFoldDB" id="L1JJL8"/>
<reference evidence="4" key="3">
    <citation type="submission" date="2015-06" db="UniProtKB">
        <authorList>
            <consortium name="EnsemblProtists"/>
        </authorList>
    </citation>
    <scope>IDENTIFICATION</scope>
</reference>
<evidence type="ECO:0000313" key="5">
    <source>
        <dbReference type="Proteomes" id="UP000011087"/>
    </source>
</evidence>
<dbReference type="PANTHER" id="PTHR13844">
    <property type="entry name" value="SWI/SNF-RELATED MATRIX-ASSOCIATED ACTIN-DEPENDENT REGULATOR OF CHROMATIN SUBFAMILY D"/>
    <property type="match status" value="1"/>
</dbReference>
<dbReference type="EMBL" id="JH992984">
    <property type="protein sequence ID" value="EKX48696.1"/>
    <property type="molecule type" value="Genomic_DNA"/>
</dbReference>
<dbReference type="PROSITE" id="PS51925">
    <property type="entry name" value="SWIB_MDM2"/>
    <property type="match status" value="1"/>
</dbReference>
<reference evidence="3 5" key="1">
    <citation type="journal article" date="2012" name="Nature">
        <title>Algal genomes reveal evolutionary mosaicism and the fate of nucleomorphs.</title>
        <authorList>
            <consortium name="DOE Joint Genome Institute"/>
            <person name="Curtis B.A."/>
            <person name="Tanifuji G."/>
            <person name="Burki F."/>
            <person name="Gruber A."/>
            <person name="Irimia M."/>
            <person name="Maruyama S."/>
            <person name="Arias M.C."/>
            <person name="Ball S.G."/>
            <person name="Gile G.H."/>
            <person name="Hirakawa Y."/>
            <person name="Hopkins J.F."/>
            <person name="Kuo A."/>
            <person name="Rensing S.A."/>
            <person name="Schmutz J."/>
            <person name="Symeonidi A."/>
            <person name="Elias M."/>
            <person name="Eveleigh R.J."/>
            <person name="Herman E.K."/>
            <person name="Klute M.J."/>
            <person name="Nakayama T."/>
            <person name="Obornik M."/>
            <person name="Reyes-Prieto A."/>
            <person name="Armbrust E.V."/>
            <person name="Aves S.J."/>
            <person name="Beiko R.G."/>
            <person name="Coutinho P."/>
            <person name="Dacks J.B."/>
            <person name="Durnford D.G."/>
            <person name="Fast N.M."/>
            <person name="Green B.R."/>
            <person name="Grisdale C.J."/>
            <person name="Hempel F."/>
            <person name="Henrissat B."/>
            <person name="Hoppner M.P."/>
            <person name="Ishida K."/>
            <person name="Kim E."/>
            <person name="Koreny L."/>
            <person name="Kroth P.G."/>
            <person name="Liu Y."/>
            <person name="Malik S.B."/>
            <person name="Maier U.G."/>
            <person name="McRose D."/>
            <person name="Mock T."/>
            <person name="Neilson J.A."/>
            <person name="Onodera N.T."/>
            <person name="Poole A.M."/>
            <person name="Pritham E.J."/>
            <person name="Richards T.A."/>
            <person name="Rocap G."/>
            <person name="Roy S.W."/>
            <person name="Sarai C."/>
            <person name="Schaack S."/>
            <person name="Shirato S."/>
            <person name="Slamovits C.H."/>
            <person name="Spencer D.F."/>
            <person name="Suzuki S."/>
            <person name="Worden A.Z."/>
            <person name="Zauner S."/>
            <person name="Barry K."/>
            <person name="Bell C."/>
            <person name="Bharti A.K."/>
            <person name="Crow J.A."/>
            <person name="Grimwood J."/>
            <person name="Kramer R."/>
            <person name="Lindquist E."/>
            <person name="Lucas S."/>
            <person name="Salamov A."/>
            <person name="McFadden G.I."/>
            <person name="Lane C.E."/>
            <person name="Keeling P.J."/>
            <person name="Gray M.W."/>
            <person name="Grigoriev I.V."/>
            <person name="Archibald J.M."/>
        </authorList>
    </citation>
    <scope>NUCLEOTIDE SEQUENCE</scope>
    <source>
        <strain evidence="3 5">CCMP2712</strain>
    </source>
</reference>
<sequence length="422" mass="47275">MRTPTQISRPPANAPRYSPSVGLQKQHPVNNTPGAQSSSNTPHNNRYLQGVQGSTSMHRQNSVEKDERTVRPSIAGVDRKSARRLPLSWLSIVPECKIYNKLVSMETTLEQSRIQKLREWSNTRQPGSADDPSGSSGSLGPPAWSLYVVGKILGENLIEIELPDNVFGKDSKYVWNANDDTQSGNVVELTRFSDDSLTDFFGIQTGSKQEFVRAFWNYVKSRKLHDPDDITKIRFEEELRTIFRQESIKFTEISSLIERWLVPVGHPPVKMSHRVRLSGKQLHSTAMDVSVRVGGLSSKLLNFNDEINALDASIQEIFTKMAQAKRKRDFMQALSQSPVEFLQMVIKGHKQDIVDLRNCQILQLPEAGIQAAELLPDERLCEIFSSFTSISSSNKFRSGIDDNFTPTTFRGGEHGGKAAESG</sequence>
<feature type="region of interest" description="Disordered" evidence="1">
    <location>
        <begin position="119"/>
        <end position="138"/>
    </location>
</feature>
<proteinExistence type="predicted"/>
<feature type="compositionally biased region" description="Low complexity" evidence="1">
    <location>
        <begin position="126"/>
        <end position="138"/>
    </location>
</feature>
<dbReference type="SMART" id="SM00151">
    <property type="entry name" value="SWIB"/>
    <property type="match status" value="1"/>
</dbReference>
<dbReference type="OrthoDB" id="10263741at2759"/>
<evidence type="ECO:0000259" key="2">
    <source>
        <dbReference type="PROSITE" id="PS51925"/>
    </source>
</evidence>
<dbReference type="Gene3D" id="1.10.245.10">
    <property type="entry name" value="SWIB/MDM2 domain"/>
    <property type="match status" value="1"/>
</dbReference>
<keyword evidence="5" id="KW-1185">Reference proteome</keyword>
<reference evidence="5" key="2">
    <citation type="submission" date="2012-11" db="EMBL/GenBank/DDBJ databases">
        <authorList>
            <person name="Kuo A."/>
            <person name="Curtis B.A."/>
            <person name="Tanifuji G."/>
            <person name="Burki F."/>
            <person name="Gruber A."/>
            <person name="Irimia M."/>
            <person name="Maruyama S."/>
            <person name="Arias M.C."/>
            <person name="Ball S.G."/>
            <person name="Gile G.H."/>
            <person name="Hirakawa Y."/>
            <person name="Hopkins J.F."/>
            <person name="Rensing S.A."/>
            <person name="Schmutz J."/>
            <person name="Symeonidi A."/>
            <person name="Elias M."/>
            <person name="Eveleigh R.J."/>
            <person name="Herman E.K."/>
            <person name="Klute M.J."/>
            <person name="Nakayama T."/>
            <person name="Obornik M."/>
            <person name="Reyes-Prieto A."/>
            <person name="Armbrust E.V."/>
            <person name="Aves S.J."/>
            <person name="Beiko R.G."/>
            <person name="Coutinho P."/>
            <person name="Dacks J.B."/>
            <person name="Durnford D.G."/>
            <person name="Fast N.M."/>
            <person name="Green B.R."/>
            <person name="Grisdale C."/>
            <person name="Hempe F."/>
            <person name="Henrissat B."/>
            <person name="Hoppner M.P."/>
            <person name="Ishida K.-I."/>
            <person name="Kim E."/>
            <person name="Koreny L."/>
            <person name="Kroth P.G."/>
            <person name="Liu Y."/>
            <person name="Malik S.-B."/>
            <person name="Maier U.G."/>
            <person name="McRose D."/>
            <person name="Mock T."/>
            <person name="Neilson J.A."/>
            <person name="Onodera N.T."/>
            <person name="Poole A.M."/>
            <person name="Pritham E.J."/>
            <person name="Richards T.A."/>
            <person name="Rocap G."/>
            <person name="Roy S.W."/>
            <person name="Sarai C."/>
            <person name="Schaack S."/>
            <person name="Shirato S."/>
            <person name="Slamovits C.H."/>
            <person name="Spencer D.F."/>
            <person name="Suzuki S."/>
            <person name="Worden A.Z."/>
            <person name="Zauner S."/>
            <person name="Barry K."/>
            <person name="Bell C."/>
            <person name="Bharti A.K."/>
            <person name="Crow J.A."/>
            <person name="Grimwood J."/>
            <person name="Kramer R."/>
            <person name="Lindquist E."/>
            <person name="Lucas S."/>
            <person name="Salamov A."/>
            <person name="McFadden G.I."/>
            <person name="Lane C.E."/>
            <person name="Keeling P.J."/>
            <person name="Gray M.W."/>
            <person name="Grigoriev I.V."/>
            <person name="Archibald J.M."/>
        </authorList>
    </citation>
    <scope>NUCLEOTIDE SEQUENCE</scope>
    <source>
        <strain evidence="5">CCMP2712</strain>
    </source>
</reference>
<feature type="compositionally biased region" description="Basic and acidic residues" evidence="1">
    <location>
        <begin position="61"/>
        <end position="70"/>
    </location>
</feature>
<dbReference type="Pfam" id="PF02201">
    <property type="entry name" value="SWIB"/>
    <property type="match status" value="1"/>
</dbReference>
<accession>L1JJL8</accession>
<name>L1JJL8_GUITC</name>
<feature type="region of interest" description="Disordered" evidence="1">
    <location>
        <begin position="1"/>
        <end position="75"/>
    </location>
</feature>
<dbReference type="eggNOG" id="KOG2570">
    <property type="taxonomic scope" value="Eukaryota"/>
</dbReference>
<dbReference type="InterPro" id="IPR036885">
    <property type="entry name" value="SWIB_MDM2_dom_sf"/>
</dbReference>
<gene>
    <name evidence="3" type="ORF">GUITHDRAFT_136391</name>
</gene>
<evidence type="ECO:0000256" key="1">
    <source>
        <dbReference type="SAM" id="MobiDB-lite"/>
    </source>
</evidence>
<dbReference type="InterPro" id="IPR019835">
    <property type="entry name" value="SWIB_domain"/>
</dbReference>
<dbReference type="EnsemblProtists" id="EKX48696">
    <property type="protein sequence ID" value="EKX48696"/>
    <property type="gene ID" value="GUITHDRAFT_136391"/>
</dbReference>